<sequence length="279" mass="29619">MSTPISFEVYPPRNPESAPALYEAIDVLGELGPKFISVTFGAGGTDTSGSIEVLKYINENTSAVALAHLTCAGTSKTELDSVIGEFLQAGITDFLALRGDLPIGLSELPTDSLKTANELVSLIRSSAKDRAKQIAVAAFPNGHPESGANRADLVALRAKQDAGADFAITQLFFYASDYFNFVTLAREAGVTIPIIPGIMPIISHKRLARVLELTGEREPVELAASLAAAQDASERTEIGISWAANLVAELSQGGAPGIHLYAFNEHKNVSEVLRRAQLV</sequence>
<evidence type="ECO:0000256" key="6">
    <source>
        <dbReference type="ARBA" id="ARBA00023002"/>
    </source>
</evidence>
<dbReference type="Proteomes" id="UP000501003">
    <property type="component" value="Chromosome"/>
</dbReference>
<dbReference type="InterPro" id="IPR029041">
    <property type="entry name" value="FAD-linked_oxidoreductase-like"/>
</dbReference>
<proteinExistence type="inferred from homology"/>
<keyword evidence="10" id="KW-1185">Reference proteome</keyword>
<comment type="similarity">
    <text evidence="3 8">Belongs to the methylenetetrahydrofolate reductase family.</text>
</comment>
<dbReference type="GO" id="GO:0106312">
    <property type="term" value="F:methylenetetrahydrofolate reductase (NADH) activity"/>
    <property type="evidence" value="ECO:0007669"/>
    <property type="project" value="UniProtKB-EC"/>
</dbReference>
<evidence type="ECO:0000256" key="1">
    <source>
        <dbReference type="ARBA" id="ARBA00001974"/>
    </source>
</evidence>
<keyword evidence="4 8" id="KW-0285">Flavoprotein</keyword>
<evidence type="ECO:0000256" key="4">
    <source>
        <dbReference type="ARBA" id="ARBA00022630"/>
    </source>
</evidence>
<evidence type="ECO:0000256" key="2">
    <source>
        <dbReference type="ARBA" id="ARBA00004777"/>
    </source>
</evidence>
<comment type="catalytic activity">
    <reaction evidence="7">
        <text>(6S)-5-methyl-5,6,7,8-tetrahydrofolate + NAD(+) = (6R)-5,10-methylene-5,6,7,8-tetrahydrofolate + NADH + H(+)</text>
        <dbReference type="Rhea" id="RHEA:19821"/>
        <dbReference type="ChEBI" id="CHEBI:15378"/>
        <dbReference type="ChEBI" id="CHEBI:15636"/>
        <dbReference type="ChEBI" id="CHEBI:18608"/>
        <dbReference type="ChEBI" id="CHEBI:57540"/>
        <dbReference type="ChEBI" id="CHEBI:57945"/>
        <dbReference type="EC" id="1.5.1.54"/>
    </reaction>
    <physiologicalReaction direction="right-to-left" evidence="7">
        <dbReference type="Rhea" id="RHEA:19823"/>
    </physiologicalReaction>
</comment>
<organism evidence="9 10">
    <name type="scientific">Aquiluna borgnonia</name>
    <dbReference type="NCBI Taxonomy" id="2499157"/>
    <lineage>
        <taxon>Bacteria</taxon>
        <taxon>Bacillati</taxon>
        <taxon>Actinomycetota</taxon>
        <taxon>Actinomycetes</taxon>
        <taxon>Micrococcales</taxon>
        <taxon>Microbacteriaceae</taxon>
        <taxon>Luna cluster</taxon>
        <taxon>Luna-1 subcluster</taxon>
        <taxon>Aquiluna</taxon>
    </lineage>
</organism>
<dbReference type="UniPathway" id="UPA00193"/>
<dbReference type="AlphaFoldDB" id="A0A7D4QGC4"/>
<comment type="pathway">
    <text evidence="2 8">One-carbon metabolism; tetrahydrofolate interconversion.</text>
</comment>
<dbReference type="KEGG" id="aqg:HRU87_04310"/>
<dbReference type="InterPro" id="IPR003171">
    <property type="entry name" value="Mehydrof_redctse-like"/>
</dbReference>
<dbReference type="GO" id="GO:0005829">
    <property type="term" value="C:cytosol"/>
    <property type="evidence" value="ECO:0007669"/>
    <property type="project" value="TreeGrafter"/>
</dbReference>
<evidence type="ECO:0000256" key="7">
    <source>
        <dbReference type="ARBA" id="ARBA00048628"/>
    </source>
</evidence>
<name>A0A7D4QGC4_9MICO</name>
<dbReference type="GO" id="GO:0071949">
    <property type="term" value="F:FAD binding"/>
    <property type="evidence" value="ECO:0007669"/>
    <property type="project" value="TreeGrafter"/>
</dbReference>
<evidence type="ECO:0000313" key="10">
    <source>
        <dbReference type="Proteomes" id="UP000501003"/>
    </source>
</evidence>
<keyword evidence="5 8" id="KW-0274">FAD</keyword>
<dbReference type="PANTHER" id="PTHR45754:SF3">
    <property type="entry name" value="METHYLENETETRAHYDROFOLATE REDUCTASE (NADPH)"/>
    <property type="match status" value="1"/>
</dbReference>
<evidence type="ECO:0000256" key="8">
    <source>
        <dbReference type="RuleBase" id="RU003862"/>
    </source>
</evidence>
<dbReference type="Pfam" id="PF02219">
    <property type="entry name" value="MTHFR"/>
    <property type="match status" value="1"/>
</dbReference>
<gene>
    <name evidence="9" type="ORF">HRU87_04310</name>
</gene>
<dbReference type="Gene3D" id="3.20.20.220">
    <property type="match status" value="1"/>
</dbReference>
<dbReference type="GO" id="GO:0035999">
    <property type="term" value="P:tetrahydrofolate interconversion"/>
    <property type="evidence" value="ECO:0007669"/>
    <property type="project" value="UniProtKB-UniPathway"/>
</dbReference>
<dbReference type="SUPFAM" id="SSF51730">
    <property type="entry name" value="FAD-linked oxidoreductase"/>
    <property type="match status" value="1"/>
</dbReference>
<dbReference type="PANTHER" id="PTHR45754">
    <property type="entry name" value="METHYLENETETRAHYDROFOLATE REDUCTASE"/>
    <property type="match status" value="1"/>
</dbReference>
<accession>A0A7D4QGC4</accession>
<reference evidence="9 10" key="1">
    <citation type="submission" date="2020-05" db="EMBL/GenBank/DDBJ databases">
        <title>Aquirufa sp. strain 15G-AUS-rot a new Aquirufa species.</title>
        <authorList>
            <person name="Pitt A."/>
            <person name="Hahn M.W."/>
        </authorList>
    </citation>
    <scope>NUCLEOTIDE SEQUENCE [LARGE SCALE GENOMIC DNA]</scope>
    <source>
        <strain evidence="9 10">15G-AUS-rot</strain>
    </source>
</reference>
<dbReference type="RefSeq" id="WP_173493705.1">
    <property type="nucleotide sequence ID" value="NZ_CP054056.1"/>
</dbReference>
<dbReference type="GO" id="GO:0009086">
    <property type="term" value="P:methionine biosynthetic process"/>
    <property type="evidence" value="ECO:0007669"/>
    <property type="project" value="TreeGrafter"/>
</dbReference>
<evidence type="ECO:0000313" key="9">
    <source>
        <dbReference type="EMBL" id="QKJ25408.1"/>
    </source>
</evidence>
<dbReference type="EMBL" id="CP054056">
    <property type="protein sequence ID" value="QKJ25408.1"/>
    <property type="molecule type" value="Genomic_DNA"/>
</dbReference>
<evidence type="ECO:0000256" key="3">
    <source>
        <dbReference type="ARBA" id="ARBA00006743"/>
    </source>
</evidence>
<keyword evidence="6 8" id="KW-0560">Oxidoreductase</keyword>
<dbReference type="CDD" id="cd00537">
    <property type="entry name" value="MTHFR"/>
    <property type="match status" value="1"/>
</dbReference>
<protein>
    <recommendedName>
        <fullName evidence="8">Methylenetetrahydrofolate reductase</fullName>
    </recommendedName>
</protein>
<evidence type="ECO:0000256" key="5">
    <source>
        <dbReference type="ARBA" id="ARBA00022827"/>
    </source>
</evidence>
<comment type="cofactor">
    <cofactor evidence="1 8">
        <name>FAD</name>
        <dbReference type="ChEBI" id="CHEBI:57692"/>
    </cofactor>
</comment>